<dbReference type="STRING" id="1186196.SAMN04489841_4694"/>
<keyword evidence="3" id="KW-1185">Reference proteome</keyword>
<evidence type="ECO:0000313" key="2">
    <source>
        <dbReference type="EMBL" id="SER83243.1"/>
    </source>
</evidence>
<feature type="domain" description="DUF8055" evidence="1">
    <location>
        <begin position="2"/>
        <end position="125"/>
    </location>
</feature>
<dbReference type="InterPro" id="IPR058368">
    <property type="entry name" value="DUF8055"/>
</dbReference>
<evidence type="ECO:0000259" key="1">
    <source>
        <dbReference type="Pfam" id="PF26240"/>
    </source>
</evidence>
<dbReference type="EMBL" id="FOFD01000008">
    <property type="protein sequence ID" value="SER83243.1"/>
    <property type="molecule type" value="Genomic_DNA"/>
</dbReference>
<dbReference type="Proteomes" id="UP000199114">
    <property type="component" value="Unassembled WGS sequence"/>
</dbReference>
<dbReference type="Pfam" id="PF26240">
    <property type="entry name" value="DUF8055"/>
    <property type="match status" value="1"/>
</dbReference>
<proteinExistence type="predicted"/>
<evidence type="ECO:0000313" key="3">
    <source>
        <dbReference type="Proteomes" id="UP000199114"/>
    </source>
</evidence>
<accession>A0A1H9SFT7</accession>
<sequence>MSRYGPRIAALARRAERERAALETAGLSGDDTGTAVAPDEADAYLRNGAGQAVWLYVEARTGGRMVPFTDAEFAALEDAMNRWLECYARCHGVEIEAEFTVREAAALLLETRNIVDTAQLLTRVPRRRAGSRPTQ</sequence>
<gene>
    <name evidence="2" type="ORF">SAMN04489841_4694</name>
</gene>
<name>A0A1H9SFT7_9EURY</name>
<dbReference type="OrthoDB" id="339304at2157"/>
<protein>
    <recommendedName>
        <fullName evidence="1">DUF8055 domain-containing protein</fullName>
    </recommendedName>
</protein>
<organism evidence="2 3">
    <name type="scientific">Natrinema salaciae</name>
    <dbReference type="NCBI Taxonomy" id="1186196"/>
    <lineage>
        <taxon>Archaea</taxon>
        <taxon>Methanobacteriati</taxon>
        <taxon>Methanobacteriota</taxon>
        <taxon>Stenosarchaea group</taxon>
        <taxon>Halobacteria</taxon>
        <taxon>Halobacteriales</taxon>
        <taxon>Natrialbaceae</taxon>
        <taxon>Natrinema</taxon>
    </lineage>
</organism>
<reference evidence="3" key="1">
    <citation type="submission" date="2016-10" db="EMBL/GenBank/DDBJ databases">
        <authorList>
            <person name="Varghese N."/>
            <person name="Submissions S."/>
        </authorList>
    </citation>
    <scope>NUCLEOTIDE SEQUENCE [LARGE SCALE GENOMIC DNA]</scope>
    <source>
        <strain evidence="3">DSM 25055</strain>
    </source>
</reference>
<dbReference type="RefSeq" id="WP_090622740.1">
    <property type="nucleotide sequence ID" value="NZ_FOFD01000008.1"/>
</dbReference>
<dbReference type="AlphaFoldDB" id="A0A1H9SFT7"/>